<reference evidence="4 5" key="1">
    <citation type="submission" date="2020-08" db="EMBL/GenBank/DDBJ databases">
        <title>Sphingobacterium sp. DN00404 isolated from aquaculture water.</title>
        <authorList>
            <person name="Zhang M."/>
        </authorList>
    </citation>
    <scope>NUCLEOTIDE SEQUENCE [LARGE SCALE GENOMIC DNA]</scope>
    <source>
        <strain evidence="4 5">DN00404</strain>
    </source>
</reference>
<comment type="cofactor">
    <cofactor evidence="1">
        <name>Ca(2+)</name>
        <dbReference type="ChEBI" id="CHEBI:29108"/>
    </cofactor>
</comment>
<protein>
    <submittedName>
        <fullName evidence="4">Aldose 1-epimerase family protein</fullName>
    </submittedName>
</protein>
<evidence type="ECO:0000313" key="5">
    <source>
        <dbReference type="Proteomes" id="UP000602759"/>
    </source>
</evidence>
<dbReference type="CDD" id="cd09024">
    <property type="entry name" value="Aldose_epim_lacX"/>
    <property type="match status" value="1"/>
</dbReference>
<dbReference type="EMBL" id="JACOIK010000002">
    <property type="protein sequence ID" value="MBD1431752.1"/>
    <property type="molecule type" value="Genomic_DNA"/>
</dbReference>
<accession>A0ABR7YKC9</accession>
<evidence type="ECO:0000256" key="1">
    <source>
        <dbReference type="ARBA" id="ARBA00001913"/>
    </source>
</evidence>
<dbReference type="InterPro" id="IPR014718">
    <property type="entry name" value="GH-type_carb-bd"/>
</dbReference>
<proteinExistence type="predicted"/>
<evidence type="ECO:0000313" key="4">
    <source>
        <dbReference type="EMBL" id="MBD1431752.1"/>
    </source>
</evidence>
<sequence>MYVIENSYLRVEIHSAGAELRSLYDKKQLRELLWQRDPKFWGKSSPVLFPFVGELKDGNYRHDNETYKMPKHGFARNCDFEVVRHTEEEISFLSLSTDVTKQFYPFDFELYLHYKLHHTRLSCTYEVRNRSSFDMLFSIGGHPAFQLDLSPGRDVSDYYLAFPDDHMLKRYFIRDGLLHSQPQWQGLEGLRLYLQNDMFKDDAWVLKDLRSTEIYLKNRIGDYQIKLDFAGFPYLGLWAPMGAPFICVEPWCGVNDLETHTGDLERKEGVIRLDPFSKWRKTWGVTVGQN</sequence>
<dbReference type="InterPro" id="IPR037481">
    <property type="entry name" value="LacX"/>
</dbReference>
<dbReference type="SUPFAM" id="SSF74650">
    <property type="entry name" value="Galactose mutarotase-like"/>
    <property type="match status" value="1"/>
</dbReference>
<dbReference type="InterPro" id="IPR008183">
    <property type="entry name" value="Aldose_1/G6P_1-epimerase"/>
</dbReference>
<evidence type="ECO:0000256" key="2">
    <source>
        <dbReference type="ARBA" id="ARBA00011245"/>
    </source>
</evidence>
<dbReference type="Pfam" id="PF01263">
    <property type="entry name" value="Aldose_epim"/>
    <property type="match status" value="1"/>
</dbReference>
<evidence type="ECO:0000256" key="3">
    <source>
        <dbReference type="ARBA" id="ARBA00022837"/>
    </source>
</evidence>
<dbReference type="RefSeq" id="WP_190992774.1">
    <property type="nucleotide sequence ID" value="NZ_JACOIK010000002.1"/>
</dbReference>
<keyword evidence="3" id="KW-0106">Calcium</keyword>
<comment type="caution">
    <text evidence="4">The sequence shown here is derived from an EMBL/GenBank/DDBJ whole genome shotgun (WGS) entry which is preliminary data.</text>
</comment>
<organism evidence="4 5">
    <name type="scientific">Sphingobacterium micropteri</name>
    <dbReference type="NCBI Taxonomy" id="2763501"/>
    <lineage>
        <taxon>Bacteria</taxon>
        <taxon>Pseudomonadati</taxon>
        <taxon>Bacteroidota</taxon>
        <taxon>Sphingobacteriia</taxon>
        <taxon>Sphingobacteriales</taxon>
        <taxon>Sphingobacteriaceae</taxon>
        <taxon>Sphingobacterium</taxon>
    </lineage>
</organism>
<dbReference type="InterPro" id="IPR011013">
    <property type="entry name" value="Gal_mutarotase_sf_dom"/>
</dbReference>
<gene>
    <name evidence="4" type="ORF">H8B06_02855</name>
</gene>
<name>A0ABR7YKC9_9SPHI</name>
<dbReference type="Gene3D" id="2.70.98.10">
    <property type="match status" value="1"/>
</dbReference>
<comment type="subunit">
    <text evidence="2">Monomer.</text>
</comment>
<keyword evidence="5" id="KW-1185">Reference proteome</keyword>
<dbReference type="Proteomes" id="UP000602759">
    <property type="component" value="Unassembled WGS sequence"/>
</dbReference>